<accession>A0A7Y4LHB5</accession>
<reference evidence="2 3" key="3">
    <citation type="journal article" date="2020" name="Int. J. Syst. Evol. Microbiol.">
        <title>Corynebacterium silvaticum sp. nov., a unique group of NTTB corynebacteria in wild boar and roe deer.</title>
        <authorList>
            <person name="Dangel A."/>
            <person name="Berger A."/>
            <person name="Rau J."/>
            <person name="Eisenberg T."/>
            <person name="Kampfer P."/>
            <person name="Margos G."/>
            <person name="Contzen M."/>
            <person name="Busse H.J."/>
            <person name="Konrad R."/>
            <person name="Peters M."/>
            <person name="Sting R."/>
            <person name="Sing A."/>
        </authorList>
    </citation>
    <scope>NUCLEOTIDE SEQUENCE [LARGE SCALE GENOMIC DNA]</scope>
    <source>
        <strain evidence="2 3">PO100/5</strain>
    </source>
</reference>
<evidence type="ECO:0000313" key="3">
    <source>
        <dbReference type="Proteomes" id="UP000195652"/>
    </source>
</evidence>
<sequence>MLHAVSYALMDSVNVLLIGVIVAVALLVPRGGRYGKIVSLLILGDWLGVFLLSIPTLALFHSIEDKVRAFIDSPVFGVILIVTGIAGAILTWRGGDSAGLVQRLLKPLRTPSVKTMVVGFVLGVAQSITSIPFFTGLAYLATGDYSKTFSYIALFLYASLALSFPFFCAVGVGFVRAFPESPLGRAFEWARCNSDRVALWAGYLVAIALVLMGVSHL</sequence>
<feature type="transmembrane region" description="Helical" evidence="1">
    <location>
        <begin position="151"/>
        <end position="176"/>
    </location>
</feature>
<reference evidence="2 3" key="2">
    <citation type="journal article" date="2020" name="Antonie Van Leeuwenhoek">
        <title>Phylogenomic characterisation of a novel corynebacterial species pathogenic to animals.</title>
        <authorList>
            <person name="Moller J."/>
            <person name="Musella L."/>
            <person name="Melnikov V."/>
            <person name="Geissdorfer W."/>
            <person name="Burkovski A."/>
            <person name="Sangal V."/>
        </authorList>
    </citation>
    <scope>NUCLEOTIDE SEQUENCE [LARGE SCALE GENOMIC DNA]</scope>
    <source>
        <strain evidence="2 3">PO100/5</strain>
    </source>
</reference>
<keyword evidence="1" id="KW-0472">Membrane</keyword>
<protein>
    <submittedName>
        <fullName evidence="2">Uncharacterized protein</fullName>
    </submittedName>
</protein>
<organism evidence="2 3">
    <name type="scientific">Corynebacterium silvaticum</name>
    <dbReference type="NCBI Taxonomy" id="2320431"/>
    <lineage>
        <taxon>Bacteria</taxon>
        <taxon>Bacillati</taxon>
        <taxon>Actinomycetota</taxon>
        <taxon>Actinomycetes</taxon>
        <taxon>Mycobacteriales</taxon>
        <taxon>Corynebacteriaceae</taxon>
        <taxon>Corynebacterium</taxon>
    </lineage>
</organism>
<dbReference type="Proteomes" id="UP000195652">
    <property type="component" value="Chromosome"/>
</dbReference>
<feature type="transmembrane region" description="Helical" evidence="1">
    <location>
        <begin position="40"/>
        <end position="63"/>
    </location>
</feature>
<proteinExistence type="predicted"/>
<feature type="transmembrane region" description="Helical" evidence="1">
    <location>
        <begin position="116"/>
        <end position="139"/>
    </location>
</feature>
<keyword evidence="1" id="KW-1133">Transmembrane helix</keyword>
<dbReference type="EMBL" id="CP021417">
    <property type="protein sequence ID" value="ARU45842.1"/>
    <property type="molecule type" value="Genomic_DNA"/>
</dbReference>
<dbReference type="AlphaFoldDB" id="A0A7Y4LHB5"/>
<dbReference type="GeneID" id="75007480"/>
<keyword evidence="1" id="KW-0812">Transmembrane</keyword>
<feature type="transmembrane region" description="Helical" evidence="1">
    <location>
        <begin position="197"/>
        <end position="215"/>
    </location>
</feature>
<keyword evidence="3" id="KW-1185">Reference proteome</keyword>
<gene>
    <name evidence="2" type="ORF">CBE74_04275</name>
</gene>
<name>A0A7Y4LHB5_9CORY</name>
<evidence type="ECO:0000256" key="1">
    <source>
        <dbReference type="SAM" id="Phobius"/>
    </source>
</evidence>
<reference evidence="2 3" key="4">
    <citation type="journal article" date="2020" name="PLoS ONE">
        <title>Taxonomic classification of strain PO100/5 shows a broader geographic distribution and genetic markers of the recently described Corynebacterium silvaticum.</title>
        <authorList>
            <person name="Viana M.V.C."/>
            <person name="Profeta R."/>
            <person name="da Silva A.L."/>
            <person name="Hurtado R."/>
            <person name="Cerqueira J.C."/>
            <person name="Ribeiro B.F.S."/>
            <person name="Almeida M.O."/>
            <person name="Morais-Rodrigues F."/>
            <person name="Soares S.C."/>
            <person name="Oliveira M."/>
            <person name="Tavares L."/>
            <person name="Figueiredo H."/>
            <person name="Wattam A.R."/>
            <person name="Barh D."/>
            <person name="Ghosh P."/>
            <person name="Silva A."/>
            <person name="Azevedo V."/>
        </authorList>
    </citation>
    <scope>NUCLEOTIDE SEQUENCE [LARGE SCALE GENOMIC DNA]</scope>
    <source>
        <strain evidence="2 3">PO100/5</strain>
    </source>
</reference>
<feature type="transmembrane region" description="Helical" evidence="1">
    <location>
        <begin position="75"/>
        <end position="95"/>
    </location>
</feature>
<dbReference type="KEGG" id="csil:CBE74_04275"/>
<dbReference type="RefSeq" id="WP_087453672.1">
    <property type="nucleotide sequence ID" value="NZ_CP021417.2"/>
</dbReference>
<reference evidence="2 3" key="1">
    <citation type="journal article" date="2014" name="BMC Vet. Res.">
        <title>First report of Corynebacterium pseudotuberculosis from caseous lymphadenitis lesions in Black Alentejano pig (Sus scrofa domesticus).</title>
        <authorList>
            <person name="Oliveira M."/>
            <person name="Barroco C."/>
            <person name="Mottola C."/>
            <person name="Santos R."/>
            <person name="Lemsaddek A."/>
            <person name="Tavares L."/>
            <person name="Semedo-Lemsaddek T."/>
        </authorList>
    </citation>
    <scope>NUCLEOTIDE SEQUENCE [LARGE SCALE GENOMIC DNA]</scope>
    <source>
        <strain evidence="2 3">PO100/5</strain>
    </source>
</reference>
<feature type="transmembrane region" description="Helical" evidence="1">
    <location>
        <begin position="6"/>
        <end position="28"/>
    </location>
</feature>
<evidence type="ECO:0000313" key="2">
    <source>
        <dbReference type="EMBL" id="ARU45842.1"/>
    </source>
</evidence>